<dbReference type="InterPro" id="IPR004108">
    <property type="entry name" value="Fe_hydrogenase_lsu_C"/>
</dbReference>
<organism evidence="2 3">
    <name type="scientific">Candidatus Roizmanbacteria bacterium CG11_big_fil_rev_8_21_14_0_20_35_14</name>
    <dbReference type="NCBI Taxonomy" id="1974855"/>
    <lineage>
        <taxon>Bacteria</taxon>
        <taxon>Candidatus Roizmaniibacteriota</taxon>
    </lineage>
</organism>
<reference evidence="2 3" key="1">
    <citation type="submission" date="2017-09" db="EMBL/GenBank/DDBJ databases">
        <title>Depth-based differentiation of microbial function through sediment-hosted aquifers and enrichment of novel symbionts in the deep terrestrial subsurface.</title>
        <authorList>
            <person name="Probst A.J."/>
            <person name="Ladd B."/>
            <person name="Jarett J.K."/>
            <person name="Geller-Mcgrath D.E."/>
            <person name="Sieber C.M."/>
            <person name="Emerson J.B."/>
            <person name="Anantharaman K."/>
            <person name="Thomas B.C."/>
            <person name="Malmstrom R."/>
            <person name="Stieglmeier M."/>
            <person name="Klingl A."/>
            <person name="Woyke T."/>
            <person name="Ryan C.M."/>
            <person name="Banfield J.F."/>
        </authorList>
    </citation>
    <scope>NUCLEOTIDE SEQUENCE [LARGE SCALE GENOMIC DNA]</scope>
    <source>
        <strain evidence="2">CG11_big_fil_rev_8_21_14_0_20_35_14</strain>
    </source>
</reference>
<sequence length="124" mass="13865">MSDIEKLISLLKNNAKLVAMLAPSFPVMYELKEIVSKLRSIGFSKVVEVAVGAKKTNEQTINILKNNPNTRFITSPCAGFVRFMRTKHPDLLHYVALEVDSPMAVTLVLTLKKSQQEFTQLMVG</sequence>
<evidence type="ECO:0000313" key="3">
    <source>
        <dbReference type="Proteomes" id="UP000229570"/>
    </source>
</evidence>
<evidence type="ECO:0000259" key="1">
    <source>
        <dbReference type="Pfam" id="PF02906"/>
    </source>
</evidence>
<dbReference type="SUPFAM" id="SSF53920">
    <property type="entry name" value="Fe-only hydrogenase"/>
    <property type="match status" value="1"/>
</dbReference>
<feature type="domain" description="Iron hydrogenase large subunit C-terminal" evidence="1">
    <location>
        <begin position="16"/>
        <end position="108"/>
    </location>
</feature>
<dbReference type="EMBL" id="PCVL01000032">
    <property type="protein sequence ID" value="PIQ72516.1"/>
    <property type="molecule type" value="Genomic_DNA"/>
</dbReference>
<dbReference type="Gene3D" id="3.40.950.10">
    <property type="entry name" value="Fe-only Hydrogenase (Larger Subunit), Chain L, domain 3"/>
    <property type="match status" value="1"/>
</dbReference>
<evidence type="ECO:0000313" key="2">
    <source>
        <dbReference type="EMBL" id="PIQ72516.1"/>
    </source>
</evidence>
<dbReference type="Proteomes" id="UP000229570">
    <property type="component" value="Unassembled WGS sequence"/>
</dbReference>
<accession>A0A2H0KMQ6</accession>
<protein>
    <recommendedName>
        <fullName evidence="1">Iron hydrogenase large subunit C-terminal domain-containing protein</fullName>
    </recommendedName>
</protein>
<dbReference type="InterPro" id="IPR009016">
    <property type="entry name" value="Fe_hydrogenase"/>
</dbReference>
<gene>
    <name evidence="2" type="ORF">COV86_02515</name>
</gene>
<dbReference type="Pfam" id="PF02906">
    <property type="entry name" value="Fe_hyd_lg_C"/>
    <property type="match status" value="1"/>
</dbReference>
<dbReference type="Gene3D" id="3.40.50.1780">
    <property type="match status" value="1"/>
</dbReference>
<dbReference type="AlphaFoldDB" id="A0A2H0KMQ6"/>
<name>A0A2H0KMQ6_9BACT</name>
<proteinExistence type="predicted"/>
<comment type="caution">
    <text evidence="2">The sequence shown here is derived from an EMBL/GenBank/DDBJ whole genome shotgun (WGS) entry which is preliminary data.</text>
</comment>